<proteinExistence type="predicted"/>
<reference evidence="2" key="1">
    <citation type="submission" date="2018-02" db="EMBL/GenBank/DDBJ databases">
        <authorList>
            <person name="Vasarhelyi B.M."/>
            <person name="Deshmukh S."/>
            <person name="Balint B."/>
            <person name="Kukolya J."/>
        </authorList>
    </citation>
    <scope>NUCLEOTIDE SEQUENCE</scope>
    <source>
        <strain evidence="2">KB22</strain>
    </source>
</reference>
<evidence type="ECO:0000259" key="1">
    <source>
        <dbReference type="Pfam" id="PF14088"/>
    </source>
</evidence>
<dbReference type="EMBL" id="PRDK01000001">
    <property type="protein sequence ID" value="MBE8712485.1"/>
    <property type="molecule type" value="Genomic_DNA"/>
</dbReference>
<comment type="caution">
    <text evidence="2">The sequence shown here is derived from an EMBL/GenBank/DDBJ whole genome shotgun (WGS) entry which is preliminary data.</text>
</comment>
<sequence length="153" mass="18323">MYSKEEIKKGKERFWTRFGQYLSVIPSAEGEKINWVNYKTGIKHLFFRMDADQYQGVIMIEMANPDAGIRELQFETFKTYKKIFEETVGEDWVWEKEFVDAYGKATTRIYKELKGVNLYNEQDWPELISFFKPRLLALDDFWTTAKYGFSIFK</sequence>
<accession>A0A928YQ10</accession>
<gene>
    <name evidence="2" type="ORF">C4F49_02170</name>
</gene>
<feature type="domain" description="DUF4268" evidence="1">
    <location>
        <begin position="11"/>
        <end position="144"/>
    </location>
</feature>
<dbReference type="InterPro" id="IPR025364">
    <property type="entry name" value="DUF4268"/>
</dbReference>
<name>A0A928YQ10_9SPHI</name>
<dbReference type="Pfam" id="PF14088">
    <property type="entry name" value="DUF4268"/>
    <property type="match status" value="1"/>
</dbReference>
<dbReference type="AlphaFoldDB" id="A0A928YQ10"/>
<evidence type="ECO:0000313" key="2">
    <source>
        <dbReference type="EMBL" id="MBE8712485.1"/>
    </source>
</evidence>
<dbReference type="Proteomes" id="UP000616201">
    <property type="component" value="Unassembled WGS sequence"/>
</dbReference>
<evidence type="ECO:0000313" key="3">
    <source>
        <dbReference type="Proteomes" id="UP000616201"/>
    </source>
</evidence>
<dbReference type="RefSeq" id="WP_196934818.1">
    <property type="nucleotide sequence ID" value="NZ_MU158698.1"/>
</dbReference>
<keyword evidence="3" id="KW-1185">Reference proteome</keyword>
<organism evidence="2 3">
    <name type="scientific">Sphingobacterium hungaricum</name>
    <dbReference type="NCBI Taxonomy" id="2082723"/>
    <lineage>
        <taxon>Bacteria</taxon>
        <taxon>Pseudomonadati</taxon>
        <taxon>Bacteroidota</taxon>
        <taxon>Sphingobacteriia</taxon>
        <taxon>Sphingobacteriales</taxon>
        <taxon>Sphingobacteriaceae</taxon>
        <taxon>Sphingobacterium</taxon>
    </lineage>
</organism>
<protein>
    <submittedName>
        <fullName evidence="2">DUF4268 domain-containing protein</fullName>
    </submittedName>
</protein>